<dbReference type="Proteomes" id="UP000005240">
    <property type="component" value="Unassembled WGS sequence"/>
</dbReference>
<proteinExistence type="predicted"/>
<feature type="transmembrane region" description="Helical" evidence="1">
    <location>
        <begin position="66"/>
        <end position="91"/>
    </location>
</feature>
<dbReference type="EMBL" id="ADAS02014739">
    <property type="protein sequence ID" value="OAV84574.1"/>
    <property type="molecule type" value="Genomic_DNA"/>
</dbReference>
<dbReference type="VEuPathDB" id="FungiDB:PTTG_31182"/>
<dbReference type="EnsemblFungi" id="PTTG_31182-t43_1">
    <property type="protein sequence ID" value="PTTG_31182-t43_1-p1"/>
    <property type="gene ID" value="PTTG_31182"/>
</dbReference>
<keyword evidence="1" id="KW-1133">Transmembrane helix</keyword>
<sequence>MRAEKRIAKLLDDLSDTTASAYIVPDFFVFELLHSRWTEFGGLPVVSVFETPIYGVDGWVKRCFDLVVSLLAIILLSPILIACAIAVKLSSKGPVIFRQKRYGLDGKRNPCMEVSFDGDL</sequence>
<reference evidence="3" key="2">
    <citation type="submission" date="2016-05" db="EMBL/GenBank/DDBJ databases">
        <title>Comparative analysis highlights variable genome content of wheat rusts and divergence of the mating loci.</title>
        <authorList>
            <person name="Cuomo C.A."/>
            <person name="Bakkeren G."/>
            <person name="Szabo L."/>
            <person name="Khalil H."/>
            <person name="Joly D."/>
            <person name="Goldberg J."/>
            <person name="Young S."/>
            <person name="Zeng Q."/>
            <person name="Fellers J."/>
        </authorList>
    </citation>
    <scope>NUCLEOTIDE SEQUENCE [LARGE SCALE GENOMIC DNA]</scope>
    <source>
        <strain evidence="3">1-1 BBBD Race 1</strain>
    </source>
</reference>
<dbReference type="GO" id="GO:0016780">
    <property type="term" value="F:phosphotransferase activity, for other substituted phosphate groups"/>
    <property type="evidence" value="ECO:0007669"/>
    <property type="project" value="TreeGrafter"/>
</dbReference>
<keyword evidence="1" id="KW-0812">Transmembrane</keyword>
<dbReference type="OrthoDB" id="10266024at2759"/>
<evidence type="ECO:0000256" key="1">
    <source>
        <dbReference type="SAM" id="Phobius"/>
    </source>
</evidence>
<protein>
    <submittedName>
        <fullName evidence="4">Bac_transf domain-containing protein</fullName>
    </submittedName>
</protein>
<organism evidence="3">
    <name type="scientific">Puccinia triticina (isolate 1-1 / race 1 (BBBD))</name>
    <name type="common">Brown leaf rust fungus</name>
    <dbReference type="NCBI Taxonomy" id="630390"/>
    <lineage>
        <taxon>Eukaryota</taxon>
        <taxon>Fungi</taxon>
        <taxon>Dikarya</taxon>
        <taxon>Basidiomycota</taxon>
        <taxon>Pucciniomycotina</taxon>
        <taxon>Pucciniomycetes</taxon>
        <taxon>Pucciniales</taxon>
        <taxon>Pucciniaceae</taxon>
        <taxon>Puccinia</taxon>
    </lineage>
</organism>
<dbReference type="AlphaFoldDB" id="A0A180FVN8"/>
<evidence type="ECO:0000259" key="2">
    <source>
        <dbReference type="Pfam" id="PF02397"/>
    </source>
</evidence>
<reference evidence="4" key="4">
    <citation type="submission" date="2025-05" db="UniProtKB">
        <authorList>
            <consortium name="EnsemblFungi"/>
        </authorList>
    </citation>
    <scope>IDENTIFICATION</scope>
    <source>
        <strain evidence="4">isolate 1-1 / race 1 (BBBD)</strain>
    </source>
</reference>
<reference evidence="3" key="1">
    <citation type="submission" date="2009-11" db="EMBL/GenBank/DDBJ databases">
        <authorList>
            <consortium name="The Broad Institute Genome Sequencing Platform"/>
            <person name="Ward D."/>
            <person name="Feldgarden M."/>
            <person name="Earl A."/>
            <person name="Young S.K."/>
            <person name="Zeng Q."/>
            <person name="Koehrsen M."/>
            <person name="Alvarado L."/>
            <person name="Berlin A."/>
            <person name="Bochicchio J."/>
            <person name="Borenstein D."/>
            <person name="Chapman S.B."/>
            <person name="Chen Z."/>
            <person name="Engels R."/>
            <person name="Freedman E."/>
            <person name="Gellesch M."/>
            <person name="Goldberg J."/>
            <person name="Griggs A."/>
            <person name="Gujja S."/>
            <person name="Heilman E."/>
            <person name="Heiman D."/>
            <person name="Hepburn T."/>
            <person name="Howarth C."/>
            <person name="Jen D."/>
            <person name="Larson L."/>
            <person name="Lewis B."/>
            <person name="Mehta T."/>
            <person name="Park D."/>
            <person name="Pearson M."/>
            <person name="Roberts A."/>
            <person name="Saif S."/>
            <person name="Shea T."/>
            <person name="Shenoy N."/>
            <person name="Sisk P."/>
            <person name="Stolte C."/>
            <person name="Sykes S."/>
            <person name="Thomson T."/>
            <person name="Walk T."/>
            <person name="White J."/>
            <person name="Yandava C."/>
            <person name="Izard J."/>
            <person name="Baranova O.V."/>
            <person name="Blanton J.M."/>
            <person name="Tanner A.C."/>
            <person name="Dewhirst F.E."/>
            <person name="Haas B."/>
            <person name="Nusbaum C."/>
            <person name="Birren B."/>
        </authorList>
    </citation>
    <scope>NUCLEOTIDE SEQUENCE [LARGE SCALE GENOMIC DNA]</scope>
    <source>
        <strain evidence="3">1-1 BBBD Race 1</strain>
    </source>
</reference>
<dbReference type="PANTHER" id="PTHR30576">
    <property type="entry name" value="COLANIC BIOSYNTHESIS UDP-GLUCOSE LIPID CARRIER TRANSFERASE"/>
    <property type="match status" value="1"/>
</dbReference>
<keyword evidence="1" id="KW-0472">Membrane</keyword>
<evidence type="ECO:0000313" key="5">
    <source>
        <dbReference type="Proteomes" id="UP000005240"/>
    </source>
</evidence>
<dbReference type="InterPro" id="IPR003362">
    <property type="entry name" value="Bact_transf"/>
</dbReference>
<dbReference type="Pfam" id="PF02397">
    <property type="entry name" value="Bac_transf"/>
    <property type="match status" value="1"/>
</dbReference>
<evidence type="ECO:0000313" key="3">
    <source>
        <dbReference type="EMBL" id="OAV84574.1"/>
    </source>
</evidence>
<gene>
    <name evidence="3" type="ORF">PTTG_31182</name>
</gene>
<evidence type="ECO:0000313" key="4">
    <source>
        <dbReference type="EnsemblFungi" id="PTTG_31182-t43_1-p1"/>
    </source>
</evidence>
<name>A0A180FVN8_PUCT1</name>
<reference evidence="4 5" key="3">
    <citation type="journal article" date="2017" name="G3 (Bethesda)">
        <title>Comparative analysis highlights variable genome content of wheat rusts and divergence of the mating loci.</title>
        <authorList>
            <person name="Cuomo C.A."/>
            <person name="Bakkeren G."/>
            <person name="Khalil H.B."/>
            <person name="Panwar V."/>
            <person name="Joly D."/>
            <person name="Linning R."/>
            <person name="Sakthikumar S."/>
            <person name="Song X."/>
            <person name="Adiconis X."/>
            <person name="Fan L."/>
            <person name="Goldberg J.M."/>
            <person name="Levin J.Z."/>
            <person name="Young S."/>
            <person name="Zeng Q."/>
            <person name="Anikster Y."/>
            <person name="Bruce M."/>
            <person name="Wang M."/>
            <person name="Yin C."/>
            <person name="McCallum B."/>
            <person name="Szabo L.J."/>
            <person name="Hulbert S."/>
            <person name="Chen X."/>
            <person name="Fellers J.P."/>
        </authorList>
    </citation>
    <scope>NUCLEOTIDE SEQUENCE</scope>
    <source>
        <strain evidence="5">Isolate 1-1 / race 1 (BBBD)</strain>
        <strain evidence="4">isolate 1-1 / race 1 (BBBD)</strain>
    </source>
</reference>
<dbReference type="PANTHER" id="PTHR30576:SF0">
    <property type="entry name" value="UNDECAPRENYL-PHOSPHATE N-ACETYLGALACTOSAMINYL 1-PHOSPHATE TRANSFERASE-RELATED"/>
    <property type="match status" value="1"/>
</dbReference>
<keyword evidence="5" id="KW-1185">Reference proteome</keyword>
<feature type="domain" description="Bacterial sugar transferase" evidence="2">
    <location>
        <begin position="61"/>
        <end position="108"/>
    </location>
</feature>
<accession>A0A180FVN8</accession>